<evidence type="ECO:0000256" key="1">
    <source>
        <dbReference type="SAM" id="MobiDB-lite"/>
    </source>
</evidence>
<accession>A0AAE0EYE0</accession>
<evidence type="ECO:0000313" key="3">
    <source>
        <dbReference type="Proteomes" id="UP001190700"/>
    </source>
</evidence>
<reference evidence="2 3" key="1">
    <citation type="journal article" date="2015" name="Genome Biol. Evol.">
        <title>Comparative Genomics of a Bacterivorous Green Alga Reveals Evolutionary Causalities and Consequences of Phago-Mixotrophic Mode of Nutrition.</title>
        <authorList>
            <person name="Burns J.A."/>
            <person name="Paasch A."/>
            <person name="Narechania A."/>
            <person name="Kim E."/>
        </authorList>
    </citation>
    <scope>NUCLEOTIDE SEQUENCE [LARGE SCALE GENOMIC DNA]</scope>
    <source>
        <strain evidence="2 3">PLY_AMNH</strain>
    </source>
</reference>
<proteinExistence type="predicted"/>
<comment type="caution">
    <text evidence="2">The sequence shown here is derived from an EMBL/GenBank/DDBJ whole genome shotgun (WGS) entry which is preliminary data.</text>
</comment>
<evidence type="ECO:0000313" key="2">
    <source>
        <dbReference type="EMBL" id="KAK3244734.1"/>
    </source>
</evidence>
<dbReference type="Proteomes" id="UP001190700">
    <property type="component" value="Unassembled WGS sequence"/>
</dbReference>
<gene>
    <name evidence="2" type="ORF">CYMTET_45667</name>
</gene>
<sequence length="327" mass="36716">MWLKRACVKAAHPVIDDSDDEDVDAVDTCDYSHLEEDDEAVDEDALVARAIPRRRTRGSSLRQGRSQSQQSTWNLVVKYRTCNNKVYSRLGMIGYCYKNVAHLVDKLARNKNVSDKDITAGLDTYLLYGSSQLKGRIELTRFNLFGKADLFRRFRMQRKFASFRSTLKRMVCRYFNNQLATSSSDIVQMTYEDDSDVSDEEDLQEARRLDSRMSLPQDGRSFSAAQAEQMADGADEPTDYAPTVTHDPEGPDILLVDPATDIDTAPAVSSHTYEVTPGFGVHDPRLLASVTMATPVVNVTPPREQQYFIPQPSVAEQVIEILASEVA</sequence>
<dbReference type="EMBL" id="LGRX02031499">
    <property type="protein sequence ID" value="KAK3244734.1"/>
    <property type="molecule type" value="Genomic_DNA"/>
</dbReference>
<name>A0AAE0EYE0_9CHLO</name>
<organism evidence="2 3">
    <name type="scientific">Cymbomonas tetramitiformis</name>
    <dbReference type="NCBI Taxonomy" id="36881"/>
    <lineage>
        <taxon>Eukaryota</taxon>
        <taxon>Viridiplantae</taxon>
        <taxon>Chlorophyta</taxon>
        <taxon>Pyramimonadophyceae</taxon>
        <taxon>Pyramimonadales</taxon>
        <taxon>Pyramimonadaceae</taxon>
        <taxon>Cymbomonas</taxon>
    </lineage>
</organism>
<dbReference type="AlphaFoldDB" id="A0AAE0EYE0"/>
<protein>
    <submittedName>
        <fullName evidence="2">Uncharacterized protein</fullName>
    </submittedName>
</protein>
<feature type="region of interest" description="Disordered" evidence="1">
    <location>
        <begin position="208"/>
        <end position="252"/>
    </location>
</feature>
<keyword evidence="3" id="KW-1185">Reference proteome</keyword>